<sequence>MTNEIHFKDFEPQVIKKSFWSGNDYESTEVVLEHVNEWIRKNYNFKIINVETLLVPTMSYTKKKTNTKKLNMGGGYVYMIDVVRVWYQ</sequence>
<proteinExistence type="predicted"/>
<gene>
    <name evidence="1" type="ORF">JCM19296_2775</name>
</gene>
<evidence type="ECO:0000313" key="2">
    <source>
        <dbReference type="Proteomes" id="UP000028980"/>
    </source>
</evidence>
<comment type="caution">
    <text evidence="1">The sequence shown here is derived from an EMBL/GenBank/DDBJ whole genome shotgun (WGS) entry which is preliminary data.</text>
</comment>
<dbReference type="EMBL" id="BBLG01000007">
    <property type="protein sequence ID" value="GAK77170.1"/>
    <property type="molecule type" value="Genomic_DNA"/>
</dbReference>
<dbReference type="Proteomes" id="UP000028980">
    <property type="component" value="Unassembled WGS sequence"/>
</dbReference>
<organism evidence="1 2">
    <name type="scientific">Nonlabens ulvanivorans</name>
    <name type="common">Persicivirga ulvanivorans</name>
    <dbReference type="NCBI Taxonomy" id="906888"/>
    <lineage>
        <taxon>Bacteria</taxon>
        <taxon>Pseudomonadati</taxon>
        <taxon>Bacteroidota</taxon>
        <taxon>Flavobacteriia</taxon>
        <taxon>Flavobacteriales</taxon>
        <taxon>Flavobacteriaceae</taxon>
        <taxon>Nonlabens</taxon>
    </lineage>
</organism>
<protein>
    <submittedName>
        <fullName evidence="1">Uncharacterized protein</fullName>
    </submittedName>
</protein>
<name>A0A081DE24_NONUL</name>
<evidence type="ECO:0000313" key="1">
    <source>
        <dbReference type="EMBL" id="GAK77170.1"/>
    </source>
</evidence>
<dbReference type="AlphaFoldDB" id="A0A081DE24"/>
<accession>A0A081DE24</accession>
<reference evidence="1 2" key="1">
    <citation type="journal article" date="2014" name="Genome Announc.">
        <title>Draft Genome Sequences of Marine Flavobacterium Nonlabens Strains NR17, NR24, NR27, NR32, NR33, and Ara13.</title>
        <authorList>
            <person name="Nakanishi M."/>
            <person name="Meirelles P."/>
            <person name="Suzuki R."/>
            <person name="Takatani N."/>
            <person name="Mino S."/>
            <person name="Suda W."/>
            <person name="Oshima K."/>
            <person name="Hattori M."/>
            <person name="Ohkuma M."/>
            <person name="Hosokawa M."/>
            <person name="Miyashita K."/>
            <person name="Thompson F.L."/>
            <person name="Niwa A."/>
            <person name="Sawabe T."/>
            <person name="Sawabe T."/>
        </authorList>
    </citation>
    <scope>NUCLEOTIDE SEQUENCE [LARGE SCALE GENOMIC DNA]</scope>
    <source>
        <strain evidence="2">JCM19296</strain>
    </source>
</reference>